<protein>
    <recommendedName>
        <fullName evidence="4">SXP/RAL-2 family protein Ani s 5-like cation-binding domain-containing protein</fullName>
    </recommendedName>
</protein>
<evidence type="ECO:0000313" key="2">
    <source>
        <dbReference type="EMBL" id="PAV63406.1"/>
    </source>
</evidence>
<accession>A0A2A2JNL2</accession>
<proteinExistence type="predicted"/>
<keyword evidence="1" id="KW-0732">Signal</keyword>
<dbReference type="EMBL" id="LIAE01010309">
    <property type="protein sequence ID" value="PAV63406.1"/>
    <property type="molecule type" value="Genomic_DNA"/>
</dbReference>
<evidence type="ECO:0000256" key="1">
    <source>
        <dbReference type="SAM" id="SignalP"/>
    </source>
</evidence>
<feature type="signal peptide" evidence="1">
    <location>
        <begin position="1"/>
        <end position="20"/>
    </location>
</feature>
<reference evidence="2 3" key="1">
    <citation type="journal article" date="2017" name="Curr. Biol.">
        <title>Genome architecture and evolution of a unichromosomal asexual nematode.</title>
        <authorList>
            <person name="Fradin H."/>
            <person name="Zegar C."/>
            <person name="Gutwein M."/>
            <person name="Lucas J."/>
            <person name="Kovtun M."/>
            <person name="Corcoran D."/>
            <person name="Baugh L.R."/>
            <person name="Kiontke K."/>
            <person name="Gunsalus K."/>
            <person name="Fitch D.H."/>
            <person name="Piano F."/>
        </authorList>
    </citation>
    <scope>NUCLEOTIDE SEQUENCE [LARGE SCALE GENOMIC DNA]</scope>
    <source>
        <strain evidence="2">PF1309</strain>
    </source>
</reference>
<evidence type="ECO:0000313" key="3">
    <source>
        <dbReference type="Proteomes" id="UP000218231"/>
    </source>
</evidence>
<organism evidence="2 3">
    <name type="scientific">Diploscapter pachys</name>
    <dbReference type="NCBI Taxonomy" id="2018661"/>
    <lineage>
        <taxon>Eukaryota</taxon>
        <taxon>Metazoa</taxon>
        <taxon>Ecdysozoa</taxon>
        <taxon>Nematoda</taxon>
        <taxon>Chromadorea</taxon>
        <taxon>Rhabditida</taxon>
        <taxon>Rhabditina</taxon>
        <taxon>Rhabditomorpha</taxon>
        <taxon>Rhabditoidea</taxon>
        <taxon>Rhabditidae</taxon>
        <taxon>Diploscapter</taxon>
    </lineage>
</organism>
<keyword evidence="3" id="KW-1185">Reference proteome</keyword>
<gene>
    <name evidence="2" type="ORF">WR25_20343</name>
</gene>
<dbReference type="AlphaFoldDB" id="A0A2A2JNL2"/>
<dbReference type="Proteomes" id="UP000218231">
    <property type="component" value="Unassembled WGS sequence"/>
</dbReference>
<sequence>MRIILLSLLLFEIFTLYTNAITDDEIFNEAIKNIIYKDYAKIRARRSSSRDNIAQINAILFDRSISWEQQWDKWRALPQEVRNDQSLRYQVDSSFLEKLHRAYDVVDHHINNAKITPHIKELFFKVYVDEQLKNTEKYKHLPEQ</sequence>
<name>A0A2A2JNL2_9BILA</name>
<feature type="chain" id="PRO_5012494327" description="SXP/RAL-2 family protein Ani s 5-like cation-binding domain-containing protein" evidence="1">
    <location>
        <begin position="21"/>
        <end position="144"/>
    </location>
</feature>
<evidence type="ECO:0008006" key="4">
    <source>
        <dbReference type="Google" id="ProtNLM"/>
    </source>
</evidence>
<comment type="caution">
    <text evidence="2">The sequence shown here is derived from an EMBL/GenBank/DDBJ whole genome shotgun (WGS) entry which is preliminary data.</text>
</comment>